<dbReference type="HOGENOM" id="CLU_1136823_0_0_7"/>
<organism evidence="1 2">
    <name type="scientific">Helicobacter macacae MIT 99-5501</name>
    <dbReference type="NCBI Taxonomy" id="1357400"/>
    <lineage>
        <taxon>Bacteria</taxon>
        <taxon>Pseudomonadati</taxon>
        <taxon>Campylobacterota</taxon>
        <taxon>Epsilonproteobacteria</taxon>
        <taxon>Campylobacterales</taxon>
        <taxon>Helicobacteraceae</taxon>
        <taxon>Helicobacter</taxon>
    </lineage>
</organism>
<dbReference type="EMBL" id="AZJI01000004">
    <property type="protein sequence ID" value="ETD23940.1"/>
    <property type="molecule type" value="Genomic_DNA"/>
</dbReference>
<reference evidence="1 2" key="1">
    <citation type="journal article" date="2014" name="Genome Announc.">
        <title>Draft genome sequences of six enterohepatic helicobacter species isolated from humans and one from rhesus macaques.</title>
        <authorList>
            <person name="Shen Z."/>
            <person name="Sheh A."/>
            <person name="Young S.K."/>
            <person name="Abouelliel A."/>
            <person name="Ward D.V."/>
            <person name="Earl A.M."/>
            <person name="Fox J.G."/>
        </authorList>
    </citation>
    <scope>NUCLEOTIDE SEQUENCE [LARGE SCALE GENOMIC DNA]</scope>
    <source>
        <strain evidence="1 2">MIT 99-5501</strain>
    </source>
</reference>
<keyword evidence="2" id="KW-1185">Reference proteome</keyword>
<protein>
    <submittedName>
        <fullName evidence="1">Uncharacterized protein</fullName>
    </submittedName>
</protein>
<evidence type="ECO:0000313" key="2">
    <source>
        <dbReference type="Proteomes" id="UP000018731"/>
    </source>
</evidence>
<name>V8CAC5_9HELI</name>
<dbReference type="Proteomes" id="UP000018731">
    <property type="component" value="Unassembled WGS sequence"/>
</dbReference>
<sequence length="244" mass="28285">MEKLSDELQQKIAQMKREANIDFSTESLDNLYSVYPFNKFEFIISHLIASGAISLSEYLDMRNAYLERNKYLYVFEITAPRTFGEAWAQRHLNEIVPELQRPTSKIDSNYSGQYDFWLDDSSSANGGIKIEVKASRAVKRQSGESLIIKALSSDSKQGFDMNFQQIKPACCDVFVWIAVWRDKLRYFVLSSDEVAHNKYYSIGQHRGNVGEGQLWLKESNIAEFECYEVSVREILDRIRQKGRE</sequence>
<proteinExistence type="predicted"/>
<dbReference type="RefSeq" id="WP_023927411.1">
    <property type="nucleotide sequence ID" value="NZ_KI669454.1"/>
</dbReference>
<accession>V8CAC5</accession>
<dbReference type="PATRIC" id="fig|1357400.3.peg.949"/>
<dbReference type="AlphaFoldDB" id="V8CAC5"/>
<dbReference type="REBASE" id="94861">
    <property type="entry name" value="Hma5501ORF687P"/>
</dbReference>
<dbReference type="OrthoDB" id="3010398at2"/>
<dbReference type="STRING" id="1357400.HMPREF2086_00686"/>
<comment type="caution">
    <text evidence="1">The sequence shown here is derived from an EMBL/GenBank/DDBJ whole genome shotgun (WGS) entry which is preliminary data.</text>
</comment>
<dbReference type="eggNOG" id="ENOG5033T6A">
    <property type="taxonomic scope" value="Bacteria"/>
</dbReference>
<evidence type="ECO:0000313" key="1">
    <source>
        <dbReference type="EMBL" id="ETD23940.1"/>
    </source>
</evidence>
<gene>
    <name evidence="1" type="ORF">HMPREF2086_00686</name>
</gene>